<organism evidence="1 2">
    <name type="scientific">Leptolyngbya subtilissima DQ-A4</name>
    <dbReference type="NCBI Taxonomy" id="2933933"/>
    <lineage>
        <taxon>Bacteria</taxon>
        <taxon>Bacillati</taxon>
        <taxon>Cyanobacteriota</taxon>
        <taxon>Cyanophyceae</taxon>
        <taxon>Leptolyngbyales</taxon>
        <taxon>Leptolyngbyaceae</taxon>
        <taxon>Leptolyngbya group</taxon>
        <taxon>Leptolyngbya</taxon>
    </lineage>
</organism>
<evidence type="ECO:0000313" key="2">
    <source>
        <dbReference type="Proteomes" id="UP001482513"/>
    </source>
</evidence>
<gene>
    <name evidence="1" type="ORF">NC992_12375</name>
</gene>
<reference evidence="1 2" key="1">
    <citation type="submission" date="2022-04" db="EMBL/GenBank/DDBJ databases">
        <title>Positive selection, recombination, and allopatry shape intraspecific diversity of widespread and dominant cyanobacteria.</title>
        <authorList>
            <person name="Wei J."/>
            <person name="Shu W."/>
            <person name="Hu C."/>
        </authorList>
    </citation>
    <scope>NUCLEOTIDE SEQUENCE [LARGE SCALE GENOMIC DNA]</scope>
    <source>
        <strain evidence="1 2">DQ-A4</strain>
    </source>
</reference>
<comment type="caution">
    <text evidence="1">The sequence shown here is derived from an EMBL/GenBank/DDBJ whole genome shotgun (WGS) entry which is preliminary data.</text>
</comment>
<accession>A0ABV0K556</accession>
<keyword evidence="2" id="KW-1185">Reference proteome</keyword>
<dbReference type="RefSeq" id="WP_190702965.1">
    <property type="nucleotide sequence ID" value="NZ_JAMPKX010000004.1"/>
</dbReference>
<dbReference type="InterPro" id="IPR032801">
    <property type="entry name" value="PXL2A/B/C"/>
</dbReference>
<dbReference type="Pfam" id="PF13911">
    <property type="entry name" value="AhpC-TSA_2"/>
    <property type="match status" value="1"/>
</dbReference>
<name>A0ABV0K556_9CYAN</name>
<dbReference type="Proteomes" id="UP001482513">
    <property type="component" value="Unassembled WGS sequence"/>
</dbReference>
<dbReference type="EMBL" id="JAMPKX010000004">
    <property type="protein sequence ID" value="MEP0947671.1"/>
    <property type="molecule type" value="Genomic_DNA"/>
</dbReference>
<proteinExistence type="predicted"/>
<evidence type="ECO:0000313" key="1">
    <source>
        <dbReference type="EMBL" id="MEP0947671.1"/>
    </source>
</evidence>
<sequence>MNNSSSSYEILAQTQRQRVSDGETVPLMRGCEGSAQTLVLVWPQLGDFDSLEYAWWLQRETDTLRQRGIAVRAVSIGDRASGQKFCDYTGFPAASLFVDQIAALHRELGLYQGLTLNLPGLQPGPAAWLNLMLMCAGIASPGTLREVLRGYTGDRRAPQLIGDDEVVKAGPLPPLTGKAFAIVGGSGFQRPIELATLRLRNMTEVLSNWSTYVPNAAYLTQRGGTFLFDGQGNLLYEHRDRGVLGFAATMANPLAFLDDLAPVVNIS</sequence>
<protein>
    <submittedName>
        <fullName evidence="1">AhpC/TSA family protein</fullName>
    </submittedName>
</protein>